<reference evidence="3 4" key="1">
    <citation type="submission" date="2016-10" db="EMBL/GenBank/DDBJ databases">
        <authorList>
            <person name="de Groot N.N."/>
        </authorList>
    </citation>
    <scope>NUCLEOTIDE SEQUENCE [LARGE SCALE GENOMIC DNA]</scope>
    <source>
        <strain evidence="3 4">CGMCC 1.3442</strain>
    </source>
</reference>
<feature type="chain" id="PRO_5011644272" evidence="2">
    <location>
        <begin position="25"/>
        <end position="606"/>
    </location>
</feature>
<keyword evidence="1" id="KW-0175">Coiled coil</keyword>
<accession>A0A1G9YK52</accession>
<dbReference type="Proteomes" id="UP000199334">
    <property type="component" value="Unassembled WGS sequence"/>
</dbReference>
<name>A0A1G9YK52_9BACI</name>
<dbReference type="Gene3D" id="1.10.287.950">
    <property type="entry name" value="Methyl-accepting chemotaxis protein"/>
    <property type="match status" value="2"/>
</dbReference>
<evidence type="ECO:0000256" key="1">
    <source>
        <dbReference type="SAM" id="Coils"/>
    </source>
</evidence>
<evidence type="ECO:0000313" key="3">
    <source>
        <dbReference type="EMBL" id="SDN09504.1"/>
    </source>
</evidence>
<dbReference type="AlphaFoldDB" id="A0A1G9YK52"/>
<protein>
    <submittedName>
        <fullName evidence="3">X-X-X-Leu-X-X-Gly heptad repeat-containing protein</fullName>
    </submittedName>
</protein>
<dbReference type="SUPFAM" id="SSF58104">
    <property type="entry name" value="Methyl-accepting chemotaxis protein (MCP) signaling domain"/>
    <property type="match status" value="1"/>
</dbReference>
<gene>
    <name evidence="3" type="ORF">SAMN05216498_1449</name>
</gene>
<dbReference type="OrthoDB" id="9815841at2"/>
<dbReference type="EMBL" id="FNIG01000002">
    <property type="protein sequence ID" value="SDN09504.1"/>
    <property type="molecule type" value="Genomic_DNA"/>
</dbReference>
<keyword evidence="4" id="KW-1185">Reference proteome</keyword>
<keyword evidence="2" id="KW-0732">Signal</keyword>
<organism evidence="3 4">
    <name type="scientific">Tenuibacillus multivorans</name>
    <dbReference type="NCBI Taxonomy" id="237069"/>
    <lineage>
        <taxon>Bacteria</taxon>
        <taxon>Bacillati</taxon>
        <taxon>Bacillota</taxon>
        <taxon>Bacilli</taxon>
        <taxon>Bacillales</taxon>
        <taxon>Bacillaceae</taxon>
        <taxon>Tenuibacillus</taxon>
    </lineage>
</organism>
<dbReference type="NCBIfam" id="TIGR03057">
    <property type="entry name" value="xxxLxxG_by_4"/>
    <property type="match status" value="3"/>
</dbReference>
<proteinExistence type="predicted"/>
<dbReference type="RefSeq" id="WP_093855924.1">
    <property type="nucleotide sequence ID" value="NZ_BJVZ01000026.1"/>
</dbReference>
<dbReference type="InterPro" id="IPR023908">
    <property type="entry name" value="xxxLxxG_rpt"/>
</dbReference>
<dbReference type="STRING" id="237069.SAMN05216498_1449"/>
<evidence type="ECO:0000313" key="4">
    <source>
        <dbReference type="Proteomes" id="UP000199334"/>
    </source>
</evidence>
<feature type="coiled-coil region" evidence="1">
    <location>
        <begin position="430"/>
        <end position="473"/>
    </location>
</feature>
<feature type="signal peptide" evidence="2">
    <location>
        <begin position="1"/>
        <end position="24"/>
    </location>
</feature>
<sequence>MRLRRITSIFLVCLLVIPTFLVSATTGSSSEDQQPQGDGSYTEKNEVVYATLDANGEQEDMYIVNNFNIKEPGKIVDYGPYDSVKNLTDLNDIALNDQQVEFTATEDEFYYQGNLEGQPLPWDINVSYQLNGETLPPEELLGEDGKLEIHIGTKANQDADSIFFENYLLQISVPLNADIYQNIEAKDGIVANAGKNKQVTFTVMPEKEEDFVIKVDVSDFEMESIEISAMPSSMSIDTVNADGMTSDMKSLSDATAEINDGVRELKQGISELNDGAQQLQDGSSEYKTGINELDQGSSELIDGSESIKAALENMSQSVSPNSSDMNMGNLTELQEGLTQIADGLKETENGLTDLKDQYGKAYSALDQSISAIPGHEISEKDIQALYDSDANSQVIDQLVETYQAAQTTKETYSNVKEAFKAVEPTLEGVISSLQDMRTNLETMADELDQSLDNTNMDESMKQLQEGLQTLSNQYQDFHSGLVDYTDGVSELSSSYDELHGGVTELSDGTDELENGASELHDGTTKLAESTDELPDQMQSEIDQMVSEYDKSDFKPVSFVSSKNEKVNAVQFVIKTESIKQDEDEEEAEEQKEEEKGFWEKLLDLFR</sequence>
<evidence type="ECO:0000256" key="2">
    <source>
        <dbReference type="SAM" id="SignalP"/>
    </source>
</evidence>